<evidence type="ECO:0000256" key="2">
    <source>
        <dbReference type="SAM" id="SignalP"/>
    </source>
</evidence>
<protein>
    <submittedName>
        <fullName evidence="3">Uncharacterized protein</fullName>
    </submittedName>
</protein>
<evidence type="ECO:0000313" key="3">
    <source>
        <dbReference type="EMBL" id="KLO08334.1"/>
    </source>
</evidence>
<feature type="compositionally biased region" description="Gly residues" evidence="1">
    <location>
        <begin position="48"/>
        <end position="57"/>
    </location>
</feature>
<organism evidence="3 4">
    <name type="scientific">Schizopora paradoxa</name>
    <dbReference type="NCBI Taxonomy" id="27342"/>
    <lineage>
        <taxon>Eukaryota</taxon>
        <taxon>Fungi</taxon>
        <taxon>Dikarya</taxon>
        <taxon>Basidiomycota</taxon>
        <taxon>Agaricomycotina</taxon>
        <taxon>Agaricomycetes</taxon>
        <taxon>Hymenochaetales</taxon>
        <taxon>Schizoporaceae</taxon>
        <taxon>Schizopora</taxon>
    </lineage>
</organism>
<dbReference type="InParanoid" id="A0A0H2R900"/>
<dbReference type="EMBL" id="KQ086095">
    <property type="protein sequence ID" value="KLO08334.1"/>
    <property type="molecule type" value="Genomic_DNA"/>
</dbReference>
<feature type="region of interest" description="Disordered" evidence="1">
    <location>
        <begin position="29"/>
        <end position="62"/>
    </location>
</feature>
<name>A0A0H2R900_9AGAM</name>
<dbReference type="AlphaFoldDB" id="A0A0H2R900"/>
<proteinExistence type="predicted"/>
<feature type="chain" id="PRO_5005201358" evidence="2">
    <location>
        <begin position="24"/>
        <end position="75"/>
    </location>
</feature>
<evidence type="ECO:0000313" key="4">
    <source>
        <dbReference type="Proteomes" id="UP000053477"/>
    </source>
</evidence>
<accession>A0A0H2R900</accession>
<sequence>MLLNLKSIFAVASLLSVVGLAIATPVDADADRHRDDSTGSTGSVGSTGSTGGGGAGGAPSADPLASVLSLLGLWR</sequence>
<gene>
    <name evidence="3" type="ORF">SCHPADRAFT_944523</name>
</gene>
<feature type="signal peptide" evidence="2">
    <location>
        <begin position="1"/>
        <end position="23"/>
    </location>
</feature>
<keyword evidence="2" id="KW-0732">Signal</keyword>
<dbReference type="Proteomes" id="UP000053477">
    <property type="component" value="Unassembled WGS sequence"/>
</dbReference>
<reference evidence="3 4" key="1">
    <citation type="submission" date="2015-04" db="EMBL/GenBank/DDBJ databases">
        <title>Complete genome sequence of Schizopora paradoxa KUC8140, a cosmopolitan wood degrader in East Asia.</title>
        <authorList>
            <consortium name="DOE Joint Genome Institute"/>
            <person name="Min B."/>
            <person name="Park H."/>
            <person name="Jang Y."/>
            <person name="Kim J.-J."/>
            <person name="Kim K.H."/>
            <person name="Pangilinan J."/>
            <person name="Lipzen A."/>
            <person name="Riley R."/>
            <person name="Grigoriev I.V."/>
            <person name="Spatafora J.W."/>
            <person name="Choi I.-G."/>
        </authorList>
    </citation>
    <scope>NUCLEOTIDE SEQUENCE [LARGE SCALE GENOMIC DNA]</scope>
    <source>
        <strain evidence="3 4">KUC8140</strain>
    </source>
</reference>
<evidence type="ECO:0000256" key="1">
    <source>
        <dbReference type="SAM" id="MobiDB-lite"/>
    </source>
</evidence>
<keyword evidence="4" id="KW-1185">Reference proteome</keyword>
<feature type="compositionally biased region" description="Low complexity" evidence="1">
    <location>
        <begin position="38"/>
        <end position="47"/>
    </location>
</feature>